<keyword evidence="6" id="KW-1185">Reference proteome</keyword>
<reference evidence="6" key="1">
    <citation type="journal article" date="2019" name="Nat. Commun.">
        <title>The genome of broomcorn millet.</title>
        <authorList>
            <person name="Zou C."/>
            <person name="Miki D."/>
            <person name="Li D."/>
            <person name="Tang Q."/>
            <person name="Xiao L."/>
            <person name="Rajput S."/>
            <person name="Deng P."/>
            <person name="Jia W."/>
            <person name="Huang R."/>
            <person name="Zhang M."/>
            <person name="Sun Y."/>
            <person name="Hu J."/>
            <person name="Fu X."/>
            <person name="Schnable P.S."/>
            <person name="Li F."/>
            <person name="Zhang H."/>
            <person name="Feng B."/>
            <person name="Zhu X."/>
            <person name="Liu R."/>
            <person name="Schnable J.C."/>
            <person name="Zhu J.-K."/>
            <person name="Zhang H."/>
        </authorList>
    </citation>
    <scope>NUCLEOTIDE SEQUENCE [LARGE SCALE GENOMIC DNA]</scope>
</reference>
<dbReference type="STRING" id="4540.A0A3L6RH26"/>
<evidence type="ECO:0000256" key="3">
    <source>
        <dbReference type="SAM" id="MobiDB-lite"/>
    </source>
</evidence>
<accession>A0A3L6RH26</accession>
<gene>
    <name evidence="5" type="ORF">C2845_PM13G09940</name>
</gene>
<evidence type="ECO:0000256" key="2">
    <source>
        <dbReference type="ARBA" id="ARBA00022737"/>
    </source>
</evidence>
<dbReference type="InterPro" id="IPR007011">
    <property type="entry name" value="LEA_SMP_dom"/>
</dbReference>
<comment type="caution">
    <text evidence="5">The sequence shown here is derived from an EMBL/GenBank/DDBJ whole genome shotgun (WGS) entry which is preliminary data.</text>
</comment>
<organism evidence="5 6">
    <name type="scientific">Panicum miliaceum</name>
    <name type="common">Proso millet</name>
    <name type="synonym">Broomcorn millet</name>
    <dbReference type="NCBI Taxonomy" id="4540"/>
    <lineage>
        <taxon>Eukaryota</taxon>
        <taxon>Viridiplantae</taxon>
        <taxon>Streptophyta</taxon>
        <taxon>Embryophyta</taxon>
        <taxon>Tracheophyta</taxon>
        <taxon>Spermatophyta</taxon>
        <taxon>Magnoliopsida</taxon>
        <taxon>Liliopsida</taxon>
        <taxon>Poales</taxon>
        <taxon>Poaceae</taxon>
        <taxon>PACMAD clade</taxon>
        <taxon>Panicoideae</taxon>
        <taxon>Panicodae</taxon>
        <taxon>Paniceae</taxon>
        <taxon>Panicinae</taxon>
        <taxon>Panicum</taxon>
        <taxon>Panicum sect. Panicum</taxon>
    </lineage>
</organism>
<keyword evidence="2" id="KW-0677">Repeat</keyword>
<feature type="domain" description="SMP" evidence="4">
    <location>
        <begin position="33"/>
        <end position="93"/>
    </location>
</feature>
<proteinExistence type="inferred from homology"/>
<dbReference type="PANTHER" id="PTHR31174:SF25">
    <property type="entry name" value="SMP DOMAIN-CONTAINING PROTEIN"/>
    <property type="match status" value="1"/>
</dbReference>
<protein>
    <submittedName>
        <fullName evidence="5">Late embryogenesis abundant protein D-34-like</fullName>
    </submittedName>
</protein>
<dbReference type="Proteomes" id="UP000275267">
    <property type="component" value="Unassembled WGS sequence"/>
</dbReference>
<name>A0A3L6RH26_PANMI</name>
<evidence type="ECO:0000313" key="6">
    <source>
        <dbReference type="Proteomes" id="UP000275267"/>
    </source>
</evidence>
<comment type="similarity">
    <text evidence="1">Belongs to the LEA type SMP family.</text>
</comment>
<feature type="compositionally biased region" description="Basic and acidic residues" evidence="3">
    <location>
        <begin position="1"/>
        <end position="13"/>
    </location>
</feature>
<evidence type="ECO:0000259" key="4">
    <source>
        <dbReference type="Pfam" id="PF04927"/>
    </source>
</evidence>
<feature type="compositionally biased region" description="Low complexity" evidence="3">
    <location>
        <begin position="15"/>
        <end position="32"/>
    </location>
</feature>
<evidence type="ECO:0000256" key="1">
    <source>
        <dbReference type="ARBA" id="ARBA00010733"/>
    </source>
</evidence>
<dbReference type="PANTHER" id="PTHR31174">
    <property type="entry name" value="SEED MATURATION FAMILY PROTEIN"/>
    <property type="match status" value="1"/>
</dbReference>
<sequence>MAQPQPRREDQELRQAQQGNKAPAAAAPQQEPIKYGDAFAVKGELAAQPIAPRDAAAMRSAEDSVPGVQVPQESGGGFSAAAFMESAAQYNEAVGAVRPGQASDGAAKHGINVTQDAVPGGRIVTEFVAGQVCRGLQPGFVQMMWSRADLLAAPCLCLLRRLLLMYRWWGSTPSPKRRRRSRTRRVPTRPPVARAVRATATQADLLERAAGQRRRGATEMFLRM</sequence>
<feature type="region of interest" description="Disordered" evidence="3">
    <location>
        <begin position="1"/>
        <end position="33"/>
    </location>
</feature>
<evidence type="ECO:0000313" key="5">
    <source>
        <dbReference type="EMBL" id="RLN03636.1"/>
    </source>
</evidence>
<dbReference type="AlphaFoldDB" id="A0A3L6RH26"/>
<dbReference type="OrthoDB" id="2014755at2759"/>
<dbReference type="Pfam" id="PF04927">
    <property type="entry name" value="SMP"/>
    <property type="match status" value="1"/>
</dbReference>
<dbReference type="EMBL" id="PQIB02000008">
    <property type="protein sequence ID" value="RLN03636.1"/>
    <property type="molecule type" value="Genomic_DNA"/>
</dbReference>
<dbReference type="InterPro" id="IPR042971">
    <property type="entry name" value="LEA_SMP"/>
</dbReference>